<organism evidence="11 12">
    <name type="scientific">[Clostridium] citroniae WAL-19142</name>
    <dbReference type="NCBI Taxonomy" id="742734"/>
    <lineage>
        <taxon>Bacteria</taxon>
        <taxon>Bacillati</taxon>
        <taxon>Bacillota</taxon>
        <taxon>Clostridia</taxon>
        <taxon>Lachnospirales</taxon>
        <taxon>Lachnospiraceae</taxon>
        <taxon>Enterocloster</taxon>
    </lineage>
</organism>
<dbReference type="EMBL" id="ADLK01000053">
    <property type="protein sequence ID" value="KMW11963.1"/>
    <property type="molecule type" value="Genomic_DNA"/>
</dbReference>
<evidence type="ECO:0000256" key="4">
    <source>
        <dbReference type="ARBA" id="ARBA00022597"/>
    </source>
</evidence>
<dbReference type="RefSeq" id="WP_007858057.1">
    <property type="nucleotide sequence ID" value="NZ_KQ235887.1"/>
</dbReference>
<dbReference type="SMART" id="SM00382">
    <property type="entry name" value="AAA"/>
    <property type="match status" value="2"/>
</dbReference>
<keyword evidence="2" id="KW-0813">Transport</keyword>
<dbReference type="AlphaFoldDB" id="A0A0J9BFX2"/>
<dbReference type="CDD" id="cd03215">
    <property type="entry name" value="ABC_Carb_Monos_II"/>
    <property type="match status" value="1"/>
</dbReference>
<keyword evidence="3" id="KW-1003">Cell membrane</keyword>
<keyword evidence="8" id="KW-1278">Translocase</keyword>
<protein>
    <recommendedName>
        <fullName evidence="10">ABC transporter domain-containing protein</fullName>
    </recommendedName>
</protein>
<feature type="domain" description="ABC transporter" evidence="10">
    <location>
        <begin position="242"/>
        <end position="489"/>
    </location>
</feature>
<evidence type="ECO:0000256" key="2">
    <source>
        <dbReference type="ARBA" id="ARBA00022448"/>
    </source>
</evidence>
<dbReference type="InterPro" id="IPR027417">
    <property type="entry name" value="P-loop_NTPase"/>
</dbReference>
<evidence type="ECO:0000313" key="12">
    <source>
        <dbReference type="Proteomes" id="UP000037392"/>
    </source>
</evidence>
<keyword evidence="5" id="KW-0677">Repeat</keyword>
<dbReference type="PROSITE" id="PS00211">
    <property type="entry name" value="ABC_TRANSPORTER_1"/>
    <property type="match status" value="1"/>
</dbReference>
<dbReference type="PANTHER" id="PTHR43790:SF3">
    <property type="entry name" value="D-ALLOSE IMPORT ATP-BINDING PROTEIN ALSA-RELATED"/>
    <property type="match status" value="1"/>
</dbReference>
<dbReference type="InterPro" id="IPR050107">
    <property type="entry name" value="ABC_carbohydrate_import_ATPase"/>
</dbReference>
<dbReference type="PATRIC" id="fig|742734.4.peg.5769"/>
<evidence type="ECO:0000256" key="9">
    <source>
        <dbReference type="ARBA" id="ARBA00023136"/>
    </source>
</evidence>
<keyword evidence="6" id="KW-0547">Nucleotide-binding</keyword>
<evidence type="ECO:0000259" key="10">
    <source>
        <dbReference type="PROSITE" id="PS50893"/>
    </source>
</evidence>
<reference evidence="11 12" key="1">
    <citation type="submission" date="2011-04" db="EMBL/GenBank/DDBJ databases">
        <title>The Genome Sequence of Clostridium citroniae WAL-19142.</title>
        <authorList>
            <consortium name="The Broad Institute Genome Sequencing Platform"/>
            <person name="Earl A."/>
            <person name="Ward D."/>
            <person name="Feldgarden M."/>
            <person name="Gevers D."/>
            <person name="Warren Y.A."/>
            <person name="Tyrrell K.L."/>
            <person name="Citron D.M."/>
            <person name="Goldstein E.J."/>
            <person name="Daigneault M."/>
            <person name="Allen-Vercoe E."/>
            <person name="Young S.K."/>
            <person name="Zeng Q."/>
            <person name="Gargeya S."/>
            <person name="Fitzgerald M."/>
            <person name="Haas B."/>
            <person name="Abouelleil A."/>
            <person name="Alvarado L."/>
            <person name="Arachchi H.M."/>
            <person name="Berlin A."/>
            <person name="Brown A."/>
            <person name="Chapman S.B."/>
            <person name="Chen Z."/>
            <person name="Dunbar C."/>
            <person name="Freedman E."/>
            <person name="Gearin G."/>
            <person name="Gellesch M."/>
            <person name="Goldberg J."/>
            <person name="Griggs A."/>
            <person name="Gujja S."/>
            <person name="Heilman E.R."/>
            <person name="Heiman D."/>
            <person name="Howarth C."/>
            <person name="Larson L."/>
            <person name="Lui A."/>
            <person name="MacDonald P.J."/>
            <person name="Mehta T."/>
            <person name="Montmayeur A."/>
            <person name="Murphy C."/>
            <person name="Neiman D."/>
            <person name="Pearson M."/>
            <person name="Priest M."/>
            <person name="Roberts A."/>
            <person name="Saif S."/>
            <person name="Shea T."/>
            <person name="Shenoy N."/>
            <person name="Sisk P."/>
            <person name="Stolte C."/>
            <person name="Sykes S."/>
            <person name="White J."/>
            <person name="Yandava C."/>
            <person name="Wortman J."/>
            <person name="Nusbaum C."/>
            <person name="Birren B."/>
        </authorList>
    </citation>
    <scope>NUCLEOTIDE SEQUENCE [LARGE SCALE GENOMIC DNA]</scope>
    <source>
        <strain evidence="11 12">WAL-19142</strain>
    </source>
</reference>
<dbReference type="Proteomes" id="UP000037392">
    <property type="component" value="Unassembled WGS sequence"/>
</dbReference>
<evidence type="ECO:0000256" key="5">
    <source>
        <dbReference type="ARBA" id="ARBA00022737"/>
    </source>
</evidence>
<evidence type="ECO:0000256" key="3">
    <source>
        <dbReference type="ARBA" id="ARBA00022475"/>
    </source>
</evidence>
<gene>
    <name evidence="11" type="ORF">HMPREF9470_05393</name>
</gene>
<dbReference type="Gene3D" id="3.40.50.300">
    <property type="entry name" value="P-loop containing nucleotide triphosphate hydrolases"/>
    <property type="match status" value="2"/>
</dbReference>
<accession>A0A0J9BFX2</accession>
<keyword evidence="9" id="KW-0472">Membrane</keyword>
<dbReference type="SUPFAM" id="SSF52540">
    <property type="entry name" value="P-loop containing nucleoside triphosphate hydrolases"/>
    <property type="match status" value="2"/>
</dbReference>
<dbReference type="InterPro" id="IPR003439">
    <property type="entry name" value="ABC_transporter-like_ATP-bd"/>
</dbReference>
<dbReference type="GO" id="GO:0005886">
    <property type="term" value="C:plasma membrane"/>
    <property type="evidence" value="ECO:0007669"/>
    <property type="project" value="UniProtKB-SubCell"/>
</dbReference>
<evidence type="ECO:0000256" key="6">
    <source>
        <dbReference type="ARBA" id="ARBA00022741"/>
    </source>
</evidence>
<comment type="subcellular location">
    <subcellularLocation>
        <location evidence="1">Cell membrane</location>
        <topology evidence="1">Peripheral membrane protein</topology>
    </subcellularLocation>
</comment>
<dbReference type="GO" id="GO:0016887">
    <property type="term" value="F:ATP hydrolysis activity"/>
    <property type="evidence" value="ECO:0007669"/>
    <property type="project" value="InterPro"/>
</dbReference>
<keyword evidence="7" id="KW-0067">ATP-binding</keyword>
<dbReference type="PROSITE" id="PS50893">
    <property type="entry name" value="ABC_TRANSPORTER_2"/>
    <property type="match status" value="2"/>
</dbReference>
<dbReference type="Pfam" id="PF00005">
    <property type="entry name" value="ABC_tran"/>
    <property type="match status" value="2"/>
</dbReference>
<dbReference type="CDD" id="cd03216">
    <property type="entry name" value="ABC_Carb_Monos_I"/>
    <property type="match status" value="1"/>
</dbReference>
<evidence type="ECO:0000313" key="11">
    <source>
        <dbReference type="EMBL" id="KMW11963.1"/>
    </source>
</evidence>
<dbReference type="GO" id="GO:0005524">
    <property type="term" value="F:ATP binding"/>
    <property type="evidence" value="ECO:0007669"/>
    <property type="project" value="UniProtKB-KW"/>
</dbReference>
<feature type="domain" description="ABC transporter" evidence="10">
    <location>
        <begin position="6"/>
        <end position="241"/>
    </location>
</feature>
<keyword evidence="4" id="KW-0762">Sugar transport</keyword>
<dbReference type="InterPro" id="IPR003593">
    <property type="entry name" value="AAA+_ATPase"/>
</dbReference>
<dbReference type="OrthoDB" id="9771863at2"/>
<dbReference type="FunFam" id="3.40.50.300:FF:000127">
    <property type="entry name" value="Ribose import ATP-binding protein RbsA"/>
    <property type="match status" value="1"/>
</dbReference>
<dbReference type="PANTHER" id="PTHR43790">
    <property type="entry name" value="CARBOHYDRATE TRANSPORT ATP-BINDING PROTEIN MG119-RELATED"/>
    <property type="match status" value="1"/>
</dbReference>
<name>A0A0J9BFX2_9FIRM</name>
<dbReference type="InterPro" id="IPR017871">
    <property type="entry name" value="ABC_transporter-like_CS"/>
</dbReference>
<dbReference type="GeneID" id="93166406"/>
<comment type="caution">
    <text evidence="11">The sequence shown here is derived from an EMBL/GenBank/DDBJ whole genome shotgun (WGS) entry which is preliminary data.</text>
</comment>
<evidence type="ECO:0000256" key="8">
    <source>
        <dbReference type="ARBA" id="ARBA00022967"/>
    </source>
</evidence>
<evidence type="ECO:0000256" key="1">
    <source>
        <dbReference type="ARBA" id="ARBA00004202"/>
    </source>
</evidence>
<evidence type="ECO:0000256" key="7">
    <source>
        <dbReference type="ARBA" id="ARBA00022840"/>
    </source>
</evidence>
<proteinExistence type="predicted"/>
<sequence length="490" mass="54508">MEDHILEMKHISKDYGGIHALLDVNFNLKKGEVLCLCGENGAGKSTLMKILTGVEKPSKGEIYLHGRLAHINRPIDAYRQGISIVHQELVQIPDMTIAENIFVGRYDKKGCFIDYKALTEKTNRLMERLGIHYNPDARIRQYSVAQRQLIEIMKALSYDSSIIVLDEPTAALTLDETKMLYDIIRKLKQEGVSIIFISHRMEDIYAVGDRIYVLKDGRYSGEAMVKDVAVEDIIKMMIGRDIGQQFVQKTNKPGEVVLEVRNLTSQRVKDVSFQVRSGEVVGFGGLIGAGRTELLQAIYGVDNYEGEIYYKGKLIKNTSPRAAIDRGFSMVPEDRKDKGLILSHSVQNNIQMTILDRISKMGLLSGKKGKQTVGTFIENLNIKTSGAQQKVGMLSGGNQQKVVLAKCMAPDPSVILLDEPTRGVDVGAKTEIYKIINDLASKGFAIIMVSSELPELIAVSDRIIVMREGRISGEINTEVVTEEQVMTLAI</sequence>